<feature type="transmembrane region" description="Helical" evidence="1">
    <location>
        <begin position="46"/>
        <end position="64"/>
    </location>
</feature>
<name>A0A926ITD6_9FIRM</name>
<keyword evidence="3" id="KW-1185">Reference proteome</keyword>
<reference evidence="2" key="1">
    <citation type="submission" date="2020-08" db="EMBL/GenBank/DDBJ databases">
        <title>Genome public.</title>
        <authorList>
            <person name="Liu C."/>
            <person name="Sun Q."/>
        </authorList>
    </citation>
    <scope>NUCLEOTIDE SEQUENCE</scope>
    <source>
        <strain evidence="2">NSJ-50</strain>
    </source>
</reference>
<evidence type="ECO:0000313" key="2">
    <source>
        <dbReference type="EMBL" id="MBC8595633.1"/>
    </source>
</evidence>
<feature type="transmembrane region" description="Helical" evidence="1">
    <location>
        <begin position="84"/>
        <end position="106"/>
    </location>
</feature>
<dbReference type="RefSeq" id="WP_262431295.1">
    <property type="nucleotide sequence ID" value="NZ_JACRTE010000002.1"/>
</dbReference>
<feature type="transmembrane region" description="Helical" evidence="1">
    <location>
        <begin position="12"/>
        <end position="34"/>
    </location>
</feature>
<protein>
    <submittedName>
        <fullName evidence="2">Uncharacterized protein</fullName>
    </submittedName>
</protein>
<keyword evidence="1" id="KW-0812">Transmembrane</keyword>
<evidence type="ECO:0000256" key="1">
    <source>
        <dbReference type="SAM" id="Phobius"/>
    </source>
</evidence>
<dbReference type="EMBL" id="JACRTE010000002">
    <property type="protein sequence ID" value="MBC8595633.1"/>
    <property type="molecule type" value="Genomic_DNA"/>
</dbReference>
<dbReference type="Proteomes" id="UP000647416">
    <property type="component" value="Unassembled WGS sequence"/>
</dbReference>
<organism evidence="2 3">
    <name type="scientific">Qingrenia yutianensis</name>
    <dbReference type="NCBI Taxonomy" id="2763676"/>
    <lineage>
        <taxon>Bacteria</taxon>
        <taxon>Bacillati</taxon>
        <taxon>Bacillota</taxon>
        <taxon>Clostridia</taxon>
        <taxon>Eubacteriales</taxon>
        <taxon>Oscillospiraceae</taxon>
        <taxon>Qingrenia</taxon>
    </lineage>
</organism>
<keyword evidence="1" id="KW-1133">Transmembrane helix</keyword>
<dbReference type="AlphaFoldDB" id="A0A926ITD6"/>
<feature type="transmembrane region" description="Helical" evidence="1">
    <location>
        <begin position="138"/>
        <end position="157"/>
    </location>
</feature>
<proteinExistence type="predicted"/>
<gene>
    <name evidence="2" type="ORF">H8706_01945</name>
</gene>
<sequence>MKGLYKNSALLLGYHALYSVVSLVFLLPFSSLIYYKDGVVRPLGGILYTLVMLLLYLPAPYSNLWHLGRAHARKTSEVKPNFMYALKISLISEIPTYIIFVLMAVFNLKNPGSYNIFYTIFRFWQGIYIGVLDISKLFYIFSLVLPVVFAHLGYIAGTKNFEFADKYIYPLIFKSKNKK</sequence>
<comment type="caution">
    <text evidence="2">The sequence shown here is derived from an EMBL/GenBank/DDBJ whole genome shotgun (WGS) entry which is preliminary data.</text>
</comment>
<evidence type="ECO:0000313" key="3">
    <source>
        <dbReference type="Proteomes" id="UP000647416"/>
    </source>
</evidence>
<keyword evidence="1" id="KW-0472">Membrane</keyword>
<accession>A0A926ITD6</accession>